<evidence type="ECO:0000256" key="1">
    <source>
        <dbReference type="ARBA" id="ARBA00004123"/>
    </source>
</evidence>
<gene>
    <name evidence="11" type="primary">ten1</name>
</gene>
<accession>A0A671L887</accession>
<evidence type="ECO:0000256" key="4">
    <source>
        <dbReference type="ARBA" id="ARBA00022895"/>
    </source>
</evidence>
<evidence type="ECO:0000256" key="3">
    <source>
        <dbReference type="ARBA" id="ARBA00022454"/>
    </source>
</evidence>
<protein>
    <recommendedName>
        <fullName evidence="8">CST complex subunit TEN1</fullName>
    </recommendedName>
    <alternativeName>
        <fullName evidence="10">Protein telomeric pathways with STN1 homolog</fullName>
    </alternativeName>
    <alternativeName>
        <fullName evidence="9">Telomere length regulation protein TEN1 homolog</fullName>
    </alternativeName>
</protein>
<dbReference type="InterPro" id="IPR029146">
    <property type="entry name" value="Ten1_animal_plant"/>
</dbReference>
<reference evidence="11" key="2">
    <citation type="submission" date="2025-09" db="UniProtKB">
        <authorList>
            <consortium name="Ensembl"/>
        </authorList>
    </citation>
    <scope>IDENTIFICATION</scope>
</reference>
<evidence type="ECO:0000256" key="10">
    <source>
        <dbReference type="ARBA" id="ARBA00079840"/>
    </source>
</evidence>
<sequence>MLPPPAVFHFLWEINTDLVKDGASVRTYGRSVYSLKLLISYKPEGSKAVLSGQQSSAQCHVSVQTTLVEPFQPTLGAQYFVLGEIEKTDGLTGVILHARALSNVDGVDLTLMQKAIREQRCFFKKRIPEINEQYSASLHTV</sequence>
<dbReference type="GO" id="GO:1990879">
    <property type="term" value="C:CST complex"/>
    <property type="evidence" value="ECO:0007669"/>
    <property type="project" value="InterPro"/>
</dbReference>
<dbReference type="InterPro" id="IPR012340">
    <property type="entry name" value="NA-bd_OB-fold"/>
</dbReference>
<keyword evidence="5" id="KW-0238">DNA-binding</keyword>
<dbReference type="Proteomes" id="UP000472260">
    <property type="component" value="Unassembled WGS sequence"/>
</dbReference>
<name>A0A671L887_9TELE</name>
<keyword evidence="12" id="KW-1185">Reference proteome</keyword>
<dbReference type="GO" id="GO:0003697">
    <property type="term" value="F:single-stranded DNA binding"/>
    <property type="evidence" value="ECO:0007669"/>
    <property type="project" value="InterPro"/>
</dbReference>
<organism evidence="11 12">
    <name type="scientific">Sinocyclocheilus anshuiensis</name>
    <dbReference type="NCBI Taxonomy" id="1608454"/>
    <lineage>
        <taxon>Eukaryota</taxon>
        <taxon>Metazoa</taxon>
        <taxon>Chordata</taxon>
        <taxon>Craniata</taxon>
        <taxon>Vertebrata</taxon>
        <taxon>Euteleostomi</taxon>
        <taxon>Actinopterygii</taxon>
        <taxon>Neopterygii</taxon>
        <taxon>Teleostei</taxon>
        <taxon>Ostariophysi</taxon>
        <taxon>Cypriniformes</taxon>
        <taxon>Cyprinidae</taxon>
        <taxon>Cyprininae</taxon>
        <taxon>Sinocyclocheilus</taxon>
    </lineage>
</organism>
<comment type="subcellular location">
    <subcellularLocation>
        <location evidence="2">Chromosome</location>
        <location evidence="2">Telomere</location>
    </subcellularLocation>
    <subcellularLocation>
        <location evidence="1">Nucleus</location>
    </subcellularLocation>
</comment>
<keyword evidence="6" id="KW-0539">Nucleus</keyword>
<evidence type="ECO:0000313" key="11">
    <source>
        <dbReference type="Ensembl" id="ENSSANP00000016473.1"/>
    </source>
</evidence>
<keyword evidence="4" id="KW-0779">Telomere</keyword>
<evidence type="ECO:0000256" key="7">
    <source>
        <dbReference type="ARBA" id="ARBA00061044"/>
    </source>
</evidence>
<dbReference type="Ensembl" id="ENSSANT00000017588.1">
    <property type="protein sequence ID" value="ENSSANP00000016473.1"/>
    <property type="gene ID" value="ENSSANG00000008701.1"/>
</dbReference>
<evidence type="ECO:0000256" key="8">
    <source>
        <dbReference type="ARBA" id="ARBA00068173"/>
    </source>
</evidence>
<dbReference type="GO" id="GO:0042162">
    <property type="term" value="F:telomeric DNA binding"/>
    <property type="evidence" value="ECO:0007669"/>
    <property type="project" value="TreeGrafter"/>
</dbReference>
<proteinExistence type="inferred from homology"/>
<evidence type="ECO:0000313" key="12">
    <source>
        <dbReference type="Proteomes" id="UP000472260"/>
    </source>
</evidence>
<dbReference type="FunFam" id="2.40.50.140:FF:000203">
    <property type="entry name" value="TEN1 subunit of CST complex"/>
    <property type="match status" value="1"/>
</dbReference>
<dbReference type="PANTHER" id="PTHR33905">
    <property type="entry name" value="CST COMPLEX SUBUNIT TEN1"/>
    <property type="match status" value="1"/>
</dbReference>
<dbReference type="GO" id="GO:0010521">
    <property type="term" value="F:telomerase inhibitor activity"/>
    <property type="evidence" value="ECO:0007669"/>
    <property type="project" value="TreeGrafter"/>
</dbReference>
<evidence type="ECO:0000256" key="5">
    <source>
        <dbReference type="ARBA" id="ARBA00023125"/>
    </source>
</evidence>
<dbReference type="AlphaFoldDB" id="A0A671L887"/>
<dbReference type="Pfam" id="PF15490">
    <property type="entry name" value="Ten1_2"/>
    <property type="match status" value="1"/>
</dbReference>
<dbReference type="GO" id="GO:0032211">
    <property type="term" value="P:negative regulation of telomere maintenance via telomerase"/>
    <property type="evidence" value="ECO:0007669"/>
    <property type="project" value="TreeGrafter"/>
</dbReference>
<evidence type="ECO:0000256" key="2">
    <source>
        <dbReference type="ARBA" id="ARBA00004574"/>
    </source>
</evidence>
<evidence type="ECO:0000256" key="6">
    <source>
        <dbReference type="ARBA" id="ARBA00023242"/>
    </source>
</evidence>
<comment type="similarity">
    <text evidence="7">Belongs to the TEN1 family.</text>
</comment>
<dbReference type="PANTHER" id="PTHR33905:SF1">
    <property type="entry name" value="CST COMPLEX SUBUNIT TEN1"/>
    <property type="match status" value="1"/>
</dbReference>
<evidence type="ECO:0000256" key="9">
    <source>
        <dbReference type="ARBA" id="ARBA00078215"/>
    </source>
</evidence>
<keyword evidence="3" id="KW-0158">Chromosome</keyword>
<dbReference type="Gene3D" id="2.40.50.140">
    <property type="entry name" value="Nucleic acid-binding proteins"/>
    <property type="match status" value="1"/>
</dbReference>
<reference evidence="11" key="1">
    <citation type="submission" date="2025-08" db="UniProtKB">
        <authorList>
            <consortium name="Ensembl"/>
        </authorList>
    </citation>
    <scope>IDENTIFICATION</scope>
</reference>